<reference evidence="2" key="1">
    <citation type="journal article" date="2021" name="Nat. Commun.">
        <title>Genetic determinants of endophytism in the Arabidopsis root mycobiome.</title>
        <authorList>
            <person name="Mesny F."/>
            <person name="Miyauchi S."/>
            <person name="Thiergart T."/>
            <person name="Pickel B."/>
            <person name="Atanasova L."/>
            <person name="Karlsson M."/>
            <person name="Huettel B."/>
            <person name="Barry K.W."/>
            <person name="Haridas S."/>
            <person name="Chen C."/>
            <person name="Bauer D."/>
            <person name="Andreopoulos W."/>
            <person name="Pangilinan J."/>
            <person name="LaButti K."/>
            <person name="Riley R."/>
            <person name="Lipzen A."/>
            <person name="Clum A."/>
            <person name="Drula E."/>
            <person name="Henrissat B."/>
            <person name="Kohler A."/>
            <person name="Grigoriev I.V."/>
            <person name="Martin F.M."/>
            <person name="Hacquard S."/>
        </authorList>
    </citation>
    <scope>NUCLEOTIDE SEQUENCE</scope>
    <source>
        <strain evidence="2">MPI-CAGE-AT-0021</strain>
    </source>
</reference>
<evidence type="ECO:0000313" key="3">
    <source>
        <dbReference type="Proteomes" id="UP000717696"/>
    </source>
</evidence>
<evidence type="ECO:0008006" key="4">
    <source>
        <dbReference type="Google" id="ProtNLM"/>
    </source>
</evidence>
<comment type="caution">
    <text evidence="2">The sequence shown here is derived from an EMBL/GenBank/DDBJ whole genome shotgun (WGS) entry which is preliminary data.</text>
</comment>
<dbReference type="AlphaFoldDB" id="A0A9P9J4B2"/>
<feature type="region of interest" description="Disordered" evidence="1">
    <location>
        <begin position="1"/>
        <end position="45"/>
    </location>
</feature>
<feature type="compositionally biased region" description="Low complexity" evidence="1">
    <location>
        <begin position="16"/>
        <end position="36"/>
    </location>
</feature>
<accession>A0A9P9J4B2</accession>
<dbReference type="Proteomes" id="UP000717696">
    <property type="component" value="Unassembled WGS sequence"/>
</dbReference>
<evidence type="ECO:0000256" key="1">
    <source>
        <dbReference type="SAM" id="MobiDB-lite"/>
    </source>
</evidence>
<organism evidence="2 3">
    <name type="scientific">Dactylonectria estremocensis</name>
    <dbReference type="NCBI Taxonomy" id="1079267"/>
    <lineage>
        <taxon>Eukaryota</taxon>
        <taxon>Fungi</taxon>
        <taxon>Dikarya</taxon>
        <taxon>Ascomycota</taxon>
        <taxon>Pezizomycotina</taxon>
        <taxon>Sordariomycetes</taxon>
        <taxon>Hypocreomycetidae</taxon>
        <taxon>Hypocreales</taxon>
        <taxon>Nectriaceae</taxon>
        <taxon>Dactylonectria</taxon>
    </lineage>
</organism>
<dbReference type="EMBL" id="JAGMUU010000008">
    <property type="protein sequence ID" value="KAH7146611.1"/>
    <property type="molecule type" value="Genomic_DNA"/>
</dbReference>
<gene>
    <name evidence="2" type="ORF">B0J13DRAFT_664049</name>
</gene>
<name>A0A9P9J4B2_9HYPO</name>
<sequence length="151" mass="16470">MPRPAHDGAISPLTDSSGPTMSVSTSSAVSTPTESPWSRSETLRALRPGERKIDYDCFPEVVASDDPEPAGLENPVTGYNLPEVAYTDAPELAKQDIEIYAGLEVVASLEPSIRTVTPLHLLGDQPDWIDCPFCERRARTIIKKKPSHLTQ</sequence>
<keyword evidence="3" id="KW-1185">Reference proteome</keyword>
<dbReference type="OrthoDB" id="5599753at2759"/>
<evidence type="ECO:0000313" key="2">
    <source>
        <dbReference type="EMBL" id="KAH7146611.1"/>
    </source>
</evidence>
<protein>
    <recommendedName>
        <fullName evidence="4">LITAF domain-containing protein</fullName>
    </recommendedName>
</protein>
<proteinExistence type="predicted"/>
<feature type="non-terminal residue" evidence="2">
    <location>
        <position position="1"/>
    </location>
</feature>